<gene>
    <name evidence="1" type="ORF">METZ01_LOCUS332891</name>
</gene>
<sequence length="22" mass="2293">MHRPNPITPGLLIGFAIAVAFG</sequence>
<dbReference type="EMBL" id="UINC01111662">
    <property type="protein sequence ID" value="SVC80037.1"/>
    <property type="molecule type" value="Genomic_DNA"/>
</dbReference>
<reference evidence="1" key="1">
    <citation type="submission" date="2018-05" db="EMBL/GenBank/DDBJ databases">
        <authorList>
            <person name="Lanie J.A."/>
            <person name="Ng W.-L."/>
            <person name="Kazmierczak K.M."/>
            <person name="Andrzejewski T.M."/>
            <person name="Davidsen T.M."/>
            <person name="Wayne K.J."/>
            <person name="Tettelin H."/>
            <person name="Glass J.I."/>
            <person name="Rusch D."/>
            <person name="Podicherti R."/>
            <person name="Tsui H.-C.T."/>
            <person name="Winkler M.E."/>
        </authorList>
    </citation>
    <scope>NUCLEOTIDE SEQUENCE</scope>
</reference>
<protein>
    <submittedName>
        <fullName evidence="1">Uncharacterized protein</fullName>
    </submittedName>
</protein>
<accession>A0A382Q4Q7</accession>
<organism evidence="1">
    <name type="scientific">marine metagenome</name>
    <dbReference type="NCBI Taxonomy" id="408172"/>
    <lineage>
        <taxon>unclassified sequences</taxon>
        <taxon>metagenomes</taxon>
        <taxon>ecological metagenomes</taxon>
    </lineage>
</organism>
<evidence type="ECO:0000313" key="1">
    <source>
        <dbReference type="EMBL" id="SVC80037.1"/>
    </source>
</evidence>
<proteinExistence type="predicted"/>
<dbReference type="AlphaFoldDB" id="A0A382Q4Q7"/>
<name>A0A382Q4Q7_9ZZZZ</name>
<feature type="non-terminal residue" evidence="1">
    <location>
        <position position="22"/>
    </location>
</feature>